<dbReference type="AlphaFoldDB" id="D8UJF0"/>
<feature type="coiled-coil region" evidence="1">
    <location>
        <begin position="28"/>
        <end position="83"/>
    </location>
</feature>
<evidence type="ECO:0000313" key="4">
    <source>
        <dbReference type="Proteomes" id="UP000001058"/>
    </source>
</evidence>
<dbReference type="GeneID" id="9628229"/>
<dbReference type="OrthoDB" id="553096at2759"/>
<evidence type="ECO:0000313" key="3">
    <source>
        <dbReference type="EMBL" id="EFJ40160.1"/>
    </source>
</evidence>
<protein>
    <submittedName>
        <fullName evidence="3">Uncharacterized protein</fullName>
    </submittedName>
</protein>
<reference evidence="3 4" key="1">
    <citation type="journal article" date="2010" name="Science">
        <title>Genomic analysis of organismal complexity in the multicellular green alga Volvox carteri.</title>
        <authorList>
            <person name="Prochnik S.E."/>
            <person name="Umen J."/>
            <person name="Nedelcu A.M."/>
            <person name="Hallmann A."/>
            <person name="Miller S.M."/>
            <person name="Nishii I."/>
            <person name="Ferris P."/>
            <person name="Kuo A."/>
            <person name="Mitros T."/>
            <person name="Fritz-Laylin L.K."/>
            <person name="Hellsten U."/>
            <person name="Chapman J."/>
            <person name="Simakov O."/>
            <person name="Rensing S.A."/>
            <person name="Terry A."/>
            <person name="Pangilinan J."/>
            <person name="Kapitonov V."/>
            <person name="Jurka J."/>
            <person name="Salamov A."/>
            <person name="Shapiro H."/>
            <person name="Schmutz J."/>
            <person name="Grimwood J."/>
            <person name="Lindquist E."/>
            <person name="Lucas S."/>
            <person name="Grigoriev I.V."/>
            <person name="Schmitt R."/>
            <person name="Kirk D."/>
            <person name="Rokhsar D.S."/>
        </authorList>
    </citation>
    <scope>NUCLEOTIDE SEQUENCE [LARGE SCALE GENOMIC DNA]</scope>
    <source>
        <strain evidence="4">f. Nagariensis / Eve</strain>
    </source>
</reference>
<sequence length="389" mass="43283">MFRTRAAPVNGPDLNPAKRVVEAVLRETEKASREAASLRCVIQEQQQEIEARDDIIKADSELIAKLRSAAESLEQQLRAQNLRLSAIAGLQSAPQPQPPSSTSTVSRPPSRPSTPPRSNRPQASPQQQVPQQQQRLTPFSTHEAAVQSASTNTEKQQLLEASQMEVVLLRKRTSELESERASLLAELQSLRPLAQQVSELEPLRLKVVELESELQNQDADFEPLQKTLQEQQDELSRLRRQVAELAPLRAQLTAAQREAATAIHEHQSVKADFLIYTRKYESLMAQKLQVEEQRDALFNPSLDMAIVRQAMPAVDAAMSDLEARLQAAEAMLLSDRVEAEYAAQVHREQRCSWRAKMDALQARLAERDAQLAHQAELLGEGGQAAAGCP</sequence>
<dbReference type="Proteomes" id="UP000001058">
    <property type="component" value="Unassembled WGS sequence"/>
</dbReference>
<proteinExistence type="predicted"/>
<dbReference type="RefSeq" id="XP_002958770.1">
    <property type="nucleotide sequence ID" value="XM_002958724.1"/>
</dbReference>
<feature type="compositionally biased region" description="Low complexity" evidence="2">
    <location>
        <begin position="116"/>
        <end position="134"/>
    </location>
</feature>
<feature type="region of interest" description="Disordered" evidence="2">
    <location>
        <begin position="91"/>
        <end position="157"/>
    </location>
</feature>
<dbReference type="InParanoid" id="D8UJF0"/>
<name>D8UJF0_VOLCA</name>
<dbReference type="EMBL" id="GL378425">
    <property type="protein sequence ID" value="EFJ40160.1"/>
    <property type="molecule type" value="Genomic_DNA"/>
</dbReference>
<evidence type="ECO:0000256" key="1">
    <source>
        <dbReference type="SAM" id="Coils"/>
    </source>
</evidence>
<feature type="compositionally biased region" description="Polar residues" evidence="2">
    <location>
        <begin position="147"/>
        <end position="157"/>
    </location>
</feature>
<evidence type="ECO:0000256" key="2">
    <source>
        <dbReference type="SAM" id="MobiDB-lite"/>
    </source>
</evidence>
<organism evidence="4">
    <name type="scientific">Volvox carteri f. nagariensis</name>
    <dbReference type="NCBI Taxonomy" id="3068"/>
    <lineage>
        <taxon>Eukaryota</taxon>
        <taxon>Viridiplantae</taxon>
        <taxon>Chlorophyta</taxon>
        <taxon>core chlorophytes</taxon>
        <taxon>Chlorophyceae</taxon>
        <taxon>CS clade</taxon>
        <taxon>Chlamydomonadales</taxon>
        <taxon>Volvocaceae</taxon>
        <taxon>Volvox</taxon>
    </lineage>
</organism>
<accession>D8UJF0</accession>
<dbReference type="KEGG" id="vcn:VOLCADRAFT_108316"/>
<gene>
    <name evidence="3" type="ORF">VOLCADRAFT_108316</name>
</gene>
<keyword evidence="1" id="KW-0175">Coiled coil</keyword>
<keyword evidence="4" id="KW-1185">Reference proteome</keyword>